<dbReference type="InterPro" id="IPR002781">
    <property type="entry name" value="TM_pro_TauE-like"/>
</dbReference>
<feature type="transmembrane region" description="Helical" evidence="5">
    <location>
        <begin position="71"/>
        <end position="89"/>
    </location>
</feature>
<feature type="transmembrane region" description="Helical" evidence="5">
    <location>
        <begin position="29"/>
        <end position="50"/>
    </location>
</feature>
<evidence type="ECO:0000313" key="6">
    <source>
        <dbReference type="EMBL" id="AXK82459.1"/>
    </source>
</evidence>
<dbReference type="AlphaFoldDB" id="A0A345ZZW2"/>
<keyword evidence="3 5" id="KW-1133">Transmembrane helix</keyword>
<proteinExistence type="inferred from homology"/>
<dbReference type="GO" id="GO:0005886">
    <property type="term" value="C:plasma membrane"/>
    <property type="evidence" value="ECO:0007669"/>
    <property type="project" value="UniProtKB-SubCell"/>
</dbReference>
<feature type="transmembrane region" description="Helical" evidence="5">
    <location>
        <begin position="95"/>
        <end position="114"/>
    </location>
</feature>
<feature type="transmembrane region" description="Helical" evidence="5">
    <location>
        <begin position="193"/>
        <end position="212"/>
    </location>
</feature>
<dbReference type="RefSeq" id="WP_115692838.1">
    <property type="nucleotide sequence ID" value="NZ_CP031417.1"/>
</dbReference>
<sequence>MSVALMAALAACMLATAFLSGIFGMAGGMILIGVLLAVMPVADAMALHAVTQMASNGWRALLWWRYVRPRAAAAFLAGGLLALVAWAFFQYVPDKAVAMLLLGTLPLAVRALPARLKPDAERIDHGLLYGAISMTSMLLTGVVGPLIDTFFLGGKLGRREIVATKSFCQIVGHTSKLLYFTAFAAQATIDTTMMAVAIACSVIGTTVARRFLEAMSDTQYRTWTWHIITGVSGIYVLQGLYLLAIPTLEAAP</sequence>
<keyword evidence="7" id="KW-1185">Reference proteome</keyword>
<evidence type="ECO:0000256" key="1">
    <source>
        <dbReference type="ARBA" id="ARBA00004141"/>
    </source>
</evidence>
<accession>A0A345ZZW2</accession>
<organism evidence="6 7">
    <name type="scientific">Pseudolabrys taiwanensis</name>
    <dbReference type="NCBI Taxonomy" id="331696"/>
    <lineage>
        <taxon>Bacteria</taxon>
        <taxon>Pseudomonadati</taxon>
        <taxon>Pseudomonadota</taxon>
        <taxon>Alphaproteobacteria</taxon>
        <taxon>Hyphomicrobiales</taxon>
        <taxon>Xanthobacteraceae</taxon>
        <taxon>Pseudolabrys</taxon>
    </lineage>
</organism>
<comment type="subcellular location">
    <subcellularLocation>
        <location evidence="5">Cell membrane</location>
        <topology evidence="5">Multi-pass membrane protein</topology>
    </subcellularLocation>
    <subcellularLocation>
        <location evidence="1">Membrane</location>
        <topology evidence="1">Multi-pass membrane protein</topology>
    </subcellularLocation>
</comment>
<dbReference type="Proteomes" id="UP000254889">
    <property type="component" value="Chromosome"/>
</dbReference>
<evidence type="ECO:0000256" key="5">
    <source>
        <dbReference type="RuleBase" id="RU363041"/>
    </source>
</evidence>
<feature type="transmembrane region" description="Helical" evidence="5">
    <location>
        <begin position="126"/>
        <end position="147"/>
    </location>
</feature>
<reference evidence="6 7" key="1">
    <citation type="submission" date="2018-07" db="EMBL/GenBank/DDBJ databases">
        <authorList>
            <person name="Quirk P.G."/>
            <person name="Krulwich T.A."/>
        </authorList>
    </citation>
    <scope>NUCLEOTIDE SEQUENCE [LARGE SCALE GENOMIC DNA]</scope>
    <source>
        <strain evidence="6 7">CC-BB4</strain>
    </source>
</reference>
<evidence type="ECO:0000256" key="3">
    <source>
        <dbReference type="ARBA" id="ARBA00022989"/>
    </source>
</evidence>
<evidence type="ECO:0000256" key="2">
    <source>
        <dbReference type="ARBA" id="ARBA00022692"/>
    </source>
</evidence>
<dbReference type="KEGG" id="ptaw:DW352_19205"/>
<keyword evidence="5" id="KW-1003">Cell membrane</keyword>
<dbReference type="Pfam" id="PF01925">
    <property type="entry name" value="TauE"/>
    <property type="match status" value="1"/>
</dbReference>
<keyword evidence="4 5" id="KW-0472">Membrane</keyword>
<comment type="similarity">
    <text evidence="5">Belongs to the 4-toluene sulfonate uptake permease (TSUP) (TC 2.A.102) family.</text>
</comment>
<name>A0A345ZZW2_9HYPH</name>
<dbReference type="EMBL" id="CP031417">
    <property type="protein sequence ID" value="AXK82459.1"/>
    <property type="molecule type" value="Genomic_DNA"/>
</dbReference>
<gene>
    <name evidence="6" type="ORF">DW352_19205</name>
</gene>
<evidence type="ECO:0000256" key="4">
    <source>
        <dbReference type="ARBA" id="ARBA00023136"/>
    </source>
</evidence>
<feature type="transmembrane region" description="Helical" evidence="5">
    <location>
        <begin position="224"/>
        <end position="244"/>
    </location>
</feature>
<keyword evidence="2 5" id="KW-0812">Transmembrane</keyword>
<protein>
    <recommendedName>
        <fullName evidence="5">Probable membrane transporter protein</fullName>
    </recommendedName>
</protein>
<evidence type="ECO:0000313" key="7">
    <source>
        <dbReference type="Proteomes" id="UP000254889"/>
    </source>
</evidence>
<dbReference type="OrthoDB" id="8478323at2"/>